<organism evidence="1 2">
    <name type="scientific">Chitinophaga niastensis</name>
    <dbReference type="NCBI Taxonomy" id="536980"/>
    <lineage>
        <taxon>Bacteria</taxon>
        <taxon>Pseudomonadati</taxon>
        <taxon>Bacteroidota</taxon>
        <taxon>Chitinophagia</taxon>
        <taxon>Chitinophagales</taxon>
        <taxon>Chitinophagaceae</taxon>
        <taxon>Chitinophaga</taxon>
    </lineage>
</organism>
<dbReference type="Proteomes" id="UP000240971">
    <property type="component" value="Unassembled WGS sequence"/>
</dbReference>
<evidence type="ECO:0000313" key="1">
    <source>
        <dbReference type="EMBL" id="PSL43408.1"/>
    </source>
</evidence>
<comment type="caution">
    <text evidence="1">The sequence shown here is derived from an EMBL/GenBank/DDBJ whole genome shotgun (WGS) entry which is preliminary data.</text>
</comment>
<name>A0A2P8HB01_CHINA</name>
<protein>
    <submittedName>
        <fullName evidence="1">Uncharacterized protein</fullName>
    </submittedName>
</protein>
<gene>
    <name evidence="1" type="ORF">CLV51_10897</name>
</gene>
<dbReference type="OrthoDB" id="680129at2"/>
<evidence type="ECO:0000313" key="2">
    <source>
        <dbReference type="Proteomes" id="UP000240971"/>
    </source>
</evidence>
<dbReference type="EMBL" id="PYAW01000008">
    <property type="protein sequence ID" value="PSL43408.1"/>
    <property type="molecule type" value="Genomic_DNA"/>
</dbReference>
<accession>A0A2P8HB01</accession>
<dbReference type="RefSeq" id="WP_106531013.1">
    <property type="nucleotide sequence ID" value="NZ_PYAW01000008.1"/>
</dbReference>
<dbReference type="AlphaFoldDB" id="A0A2P8HB01"/>
<sequence>MIKKQDWKKYLLYGGLIFVAYHLYKGVKSAGAVVSSIAELDALAKASNVSTERIAVCKDVAAKCEKAIWDFHNMFGFIPVTDWKFTEDEPAVIQNLNRLNTVEEAKLTSQFYAQVAHGKSLMADVKKYLSSGDQSQIKITIINSLE</sequence>
<reference evidence="1 2" key="1">
    <citation type="submission" date="2018-03" db="EMBL/GenBank/DDBJ databases">
        <title>Genomic Encyclopedia of Archaeal and Bacterial Type Strains, Phase II (KMG-II): from individual species to whole genera.</title>
        <authorList>
            <person name="Goeker M."/>
        </authorList>
    </citation>
    <scope>NUCLEOTIDE SEQUENCE [LARGE SCALE GENOMIC DNA]</scope>
    <source>
        <strain evidence="1 2">DSM 24859</strain>
    </source>
</reference>
<proteinExistence type="predicted"/>
<keyword evidence="2" id="KW-1185">Reference proteome</keyword>